<reference evidence="1" key="4">
    <citation type="submission" date="2019-03" db="UniProtKB">
        <authorList>
            <consortium name="EnsemblPlants"/>
        </authorList>
    </citation>
    <scope>IDENTIFICATION</scope>
</reference>
<keyword evidence="2" id="KW-1185">Reference proteome</keyword>
<reference evidence="1" key="5">
    <citation type="journal article" date="2021" name="G3 (Bethesda)">
        <title>Aegilops tauschii genome assembly Aet v5.0 features greater sequence contiguity and improved annotation.</title>
        <authorList>
            <person name="Wang L."/>
            <person name="Zhu T."/>
            <person name="Rodriguez J.C."/>
            <person name="Deal K.R."/>
            <person name="Dubcovsky J."/>
            <person name="McGuire P.E."/>
            <person name="Lux T."/>
            <person name="Spannagl M."/>
            <person name="Mayer K.F.X."/>
            <person name="Baldrich P."/>
            <person name="Meyers B.C."/>
            <person name="Huo N."/>
            <person name="Gu Y.Q."/>
            <person name="Zhou H."/>
            <person name="Devos K.M."/>
            <person name="Bennetzen J.L."/>
            <person name="Unver T."/>
            <person name="Budak H."/>
            <person name="Gulick P.J."/>
            <person name="Galiba G."/>
            <person name="Kalapos B."/>
            <person name="Nelson D.R."/>
            <person name="Li P."/>
            <person name="You F.M."/>
            <person name="Luo M.C."/>
            <person name="Dvorak J."/>
        </authorList>
    </citation>
    <scope>NUCLEOTIDE SEQUENCE [LARGE SCALE GENOMIC DNA]</scope>
    <source>
        <strain evidence="1">cv. AL8/78</strain>
    </source>
</reference>
<evidence type="ECO:0000313" key="1">
    <source>
        <dbReference type="EnsemblPlants" id="AET6Gv20962500.6"/>
    </source>
</evidence>
<dbReference type="EnsemblPlants" id="AET6Gv20962500.6">
    <property type="protein sequence ID" value="AET6Gv20962500.6"/>
    <property type="gene ID" value="AET6Gv20962500"/>
</dbReference>
<accession>A0A453Q3V1</accession>
<reference evidence="2" key="2">
    <citation type="journal article" date="2017" name="Nat. Plants">
        <title>The Aegilops tauschii genome reveals multiple impacts of transposons.</title>
        <authorList>
            <person name="Zhao G."/>
            <person name="Zou C."/>
            <person name="Li K."/>
            <person name="Wang K."/>
            <person name="Li T."/>
            <person name="Gao L."/>
            <person name="Zhang X."/>
            <person name="Wang H."/>
            <person name="Yang Z."/>
            <person name="Liu X."/>
            <person name="Jiang W."/>
            <person name="Mao L."/>
            <person name="Kong X."/>
            <person name="Jiao Y."/>
            <person name="Jia J."/>
        </authorList>
    </citation>
    <scope>NUCLEOTIDE SEQUENCE [LARGE SCALE GENOMIC DNA]</scope>
    <source>
        <strain evidence="2">cv. AL8/78</strain>
    </source>
</reference>
<reference evidence="1" key="3">
    <citation type="journal article" date="2017" name="Nature">
        <title>Genome sequence of the progenitor of the wheat D genome Aegilops tauschii.</title>
        <authorList>
            <person name="Luo M.C."/>
            <person name="Gu Y.Q."/>
            <person name="Puiu D."/>
            <person name="Wang H."/>
            <person name="Twardziok S.O."/>
            <person name="Deal K.R."/>
            <person name="Huo N."/>
            <person name="Zhu T."/>
            <person name="Wang L."/>
            <person name="Wang Y."/>
            <person name="McGuire P.E."/>
            <person name="Liu S."/>
            <person name="Long H."/>
            <person name="Ramasamy R.K."/>
            <person name="Rodriguez J.C."/>
            <person name="Van S.L."/>
            <person name="Yuan L."/>
            <person name="Wang Z."/>
            <person name="Xia Z."/>
            <person name="Xiao L."/>
            <person name="Anderson O.D."/>
            <person name="Ouyang S."/>
            <person name="Liang Y."/>
            <person name="Zimin A.V."/>
            <person name="Pertea G."/>
            <person name="Qi P."/>
            <person name="Bennetzen J.L."/>
            <person name="Dai X."/>
            <person name="Dawson M.W."/>
            <person name="Muller H.G."/>
            <person name="Kugler K."/>
            <person name="Rivarola-Duarte L."/>
            <person name="Spannagl M."/>
            <person name="Mayer K.F.X."/>
            <person name="Lu F.H."/>
            <person name="Bevan M.W."/>
            <person name="Leroy P."/>
            <person name="Li P."/>
            <person name="You F.M."/>
            <person name="Sun Q."/>
            <person name="Liu Z."/>
            <person name="Lyons E."/>
            <person name="Wicker T."/>
            <person name="Salzberg S.L."/>
            <person name="Devos K.M."/>
            <person name="Dvorak J."/>
        </authorList>
    </citation>
    <scope>NUCLEOTIDE SEQUENCE [LARGE SCALE GENOMIC DNA]</scope>
    <source>
        <strain evidence="1">cv. AL8/78</strain>
    </source>
</reference>
<proteinExistence type="predicted"/>
<evidence type="ECO:0000313" key="2">
    <source>
        <dbReference type="Proteomes" id="UP000015105"/>
    </source>
</evidence>
<reference evidence="2" key="1">
    <citation type="journal article" date="2014" name="Science">
        <title>Ancient hybridizations among the ancestral genomes of bread wheat.</title>
        <authorList>
            <consortium name="International Wheat Genome Sequencing Consortium,"/>
            <person name="Marcussen T."/>
            <person name="Sandve S.R."/>
            <person name="Heier L."/>
            <person name="Spannagl M."/>
            <person name="Pfeifer M."/>
            <person name="Jakobsen K.S."/>
            <person name="Wulff B.B."/>
            <person name="Steuernagel B."/>
            <person name="Mayer K.F."/>
            <person name="Olsen O.A."/>
        </authorList>
    </citation>
    <scope>NUCLEOTIDE SEQUENCE [LARGE SCALE GENOMIC DNA]</scope>
    <source>
        <strain evidence="2">cv. AL8/78</strain>
    </source>
</reference>
<organism evidence="1 2">
    <name type="scientific">Aegilops tauschii subsp. strangulata</name>
    <name type="common">Goatgrass</name>
    <dbReference type="NCBI Taxonomy" id="200361"/>
    <lineage>
        <taxon>Eukaryota</taxon>
        <taxon>Viridiplantae</taxon>
        <taxon>Streptophyta</taxon>
        <taxon>Embryophyta</taxon>
        <taxon>Tracheophyta</taxon>
        <taxon>Spermatophyta</taxon>
        <taxon>Magnoliopsida</taxon>
        <taxon>Liliopsida</taxon>
        <taxon>Poales</taxon>
        <taxon>Poaceae</taxon>
        <taxon>BOP clade</taxon>
        <taxon>Pooideae</taxon>
        <taxon>Triticodae</taxon>
        <taxon>Triticeae</taxon>
        <taxon>Triticinae</taxon>
        <taxon>Aegilops</taxon>
    </lineage>
</organism>
<protein>
    <submittedName>
        <fullName evidence="1">Uncharacterized protein</fullName>
    </submittedName>
</protein>
<dbReference type="Gramene" id="AET6Gv20962500.6">
    <property type="protein sequence ID" value="AET6Gv20962500.6"/>
    <property type="gene ID" value="AET6Gv20962500"/>
</dbReference>
<dbReference type="AlphaFoldDB" id="A0A453Q3V1"/>
<sequence>MMSKAAGIGREICGDGAKCDAFMLELDRIREKMATMVMANDHV</sequence>
<dbReference type="Proteomes" id="UP000015105">
    <property type="component" value="Chromosome 6D"/>
</dbReference>
<name>A0A453Q3V1_AEGTS</name>